<reference evidence="1 2" key="1">
    <citation type="submission" date="2016-11" db="EMBL/GenBank/DDBJ databases">
        <title>Comparative genomics of co-occurring bacteria in distinct bioleaching systems unravels niche-specific adaptation.</title>
        <authorList>
            <person name="Zhang X."/>
            <person name="Liu X."/>
            <person name="Yin H."/>
        </authorList>
    </citation>
    <scope>NUCLEOTIDE SEQUENCE [LARGE SCALE GENOMIC DNA]</scope>
    <source>
        <strain evidence="1 2">DX</strain>
    </source>
</reference>
<gene>
    <name evidence="1" type="ORF">BOX24_05485</name>
</gene>
<protein>
    <submittedName>
        <fullName evidence="1">Uncharacterized protein</fullName>
    </submittedName>
</protein>
<organism evidence="1 2">
    <name type="scientific">Leptospirillum ferriphilum</name>
    <dbReference type="NCBI Taxonomy" id="178606"/>
    <lineage>
        <taxon>Bacteria</taxon>
        <taxon>Pseudomonadati</taxon>
        <taxon>Nitrospirota</taxon>
        <taxon>Nitrospiria</taxon>
        <taxon>Nitrospirales</taxon>
        <taxon>Nitrospiraceae</taxon>
        <taxon>Leptospirillum</taxon>
    </lineage>
</organism>
<sequence>MPVGGLWLGHADRFLVSLNYGPAVLLLTLDLGGKCIIFASGNGFFVDAFGAGTVDLFCFITNNEPIRETYHLPPSAQWI</sequence>
<evidence type="ECO:0000313" key="2">
    <source>
        <dbReference type="Proteomes" id="UP000188586"/>
    </source>
</evidence>
<dbReference type="EMBL" id="MPOJ01000010">
    <property type="protein sequence ID" value="OOH72841.1"/>
    <property type="molecule type" value="Genomic_DNA"/>
</dbReference>
<dbReference type="Proteomes" id="UP000188586">
    <property type="component" value="Unassembled WGS sequence"/>
</dbReference>
<accession>A0A1V3SVE3</accession>
<comment type="caution">
    <text evidence="1">The sequence shown here is derived from an EMBL/GenBank/DDBJ whole genome shotgun (WGS) entry which is preliminary data.</text>
</comment>
<name>A0A1V3SVE3_9BACT</name>
<evidence type="ECO:0000313" key="1">
    <source>
        <dbReference type="EMBL" id="OOH72841.1"/>
    </source>
</evidence>
<dbReference type="AlphaFoldDB" id="A0A1V3SVE3"/>
<proteinExistence type="predicted"/>